<comment type="catalytic activity">
    <reaction evidence="1 7">
        <text>Cleavage of hydrophobic, N-terminal signal or leader sequences from secreted and periplasmic proteins.</text>
        <dbReference type="EC" id="3.4.21.89"/>
    </reaction>
</comment>
<dbReference type="CDD" id="cd06530">
    <property type="entry name" value="S26_SPase_I"/>
    <property type="match status" value="1"/>
</dbReference>
<organism evidence="9 10">
    <name type="scientific">Candidatus Scatomonas pullistercoris</name>
    <dbReference type="NCBI Taxonomy" id="2840920"/>
    <lineage>
        <taxon>Bacteria</taxon>
        <taxon>Bacillati</taxon>
        <taxon>Bacillota</taxon>
        <taxon>Clostridia</taxon>
        <taxon>Lachnospirales</taxon>
        <taxon>Lachnospiraceae</taxon>
        <taxon>Lachnospiraceae incertae sedis</taxon>
        <taxon>Candidatus Scatomonas</taxon>
    </lineage>
</organism>
<evidence type="ECO:0000256" key="7">
    <source>
        <dbReference type="RuleBase" id="RU362042"/>
    </source>
</evidence>
<comment type="subcellular location">
    <subcellularLocation>
        <location evidence="2">Cell membrane</location>
        <topology evidence="2">Single-pass type II membrane protein</topology>
    </subcellularLocation>
    <subcellularLocation>
        <location evidence="7">Membrane</location>
        <topology evidence="7">Single-pass type II membrane protein</topology>
    </subcellularLocation>
</comment>
<dbReference type="NCBIfam" id="TIGR02227">
    <property type="entry name" value="sigpep_I_bact"/>
    <property type="match status" value="1"/>
</dbReference>
<reference evidence="9" key="1">
    <citation type="submission" date="2020-10" db="EMBL/GenBank/DDBJ databases">
        <authorList>
            <person name="Gilroy R."/>
        </authorList>
    </citation>
    <scope>NUCLEOTIDE SEQUENCE</scope>
    <source>
        <strain evidence="9">CHK188-20938</strain>
    </source>
</reference>
<dbReference type="EC" id="3.4.21.89" evidence="4 7"/>
<dbReference type="InterPro" id="IPR000223">
    <property type="entry name" value="Pept_S26A_signal_pept_1"/>
</dbReference>
<keyword evidence="7" id="KW-1133">Transmembrane helix</keyword>
<evidence type="ECO:0000256" key="1">
    <source>
        <dbReference type="ARBA" id="ARBA00000677"/>
    </source>
</evidence>
<dbReference type="GO" id="GO:0009003">
    <property type="term" value="F:signal peptidase activity"/>
    <property type="evidence" value="ECO:0007669"/>
    <property type="project" value="UniProtKB-EC"/>
</dbReference>
<dbReference type="InterPro" id="IPR019758">
    <property type="entry name" value="Pept_S26A_signal_pept_1_CS"/>
</dbReference>
<dbReference type="PRINTS" id="PR00727">
    <property type="entry name" value="LEADERPTASE"/>
</dbReference>
<evidence type="ECO:0000256" key="5">
    <source>
        <dbReference type="ARBA" id="ARBA00022801"/>
    </source>
</evidence>
<keyword evidence="7" id="KW-0472">Membrane</keyword>
<feature type="active site" evidence="6">
    <location>
        <position position="95"/>
    </location>
</feature>
<proteinExistence type="inferred from homology"/>
<feature type="domain" description="Peptidase S26" evidence="8">
    <location>
        <begin position="23"/>
        <end position="177"/>
    </location>
</feature>
<evidence type="ECO:0000256" key="4">
    <source>
        <dbReference type="ARBA" id="ARBA00013208"/>
    </source>
</evidence>
<dbReference type="GO" id="GO:0005886">
    <property type="term" value="C:plasma membrane"/>
    <property type="evidence" value="ECO:0007669"/>
    <property type="project" value="UniProtKB-SubCell"/>
</dbReference>
<keyword evidence="7" id="KW-0812">Transmembrane</keyword>
<dbReference type="AlphaFoldDB" id="A0A9D1P1F4"/>
<dbReference type="InterPro" id="IPR019533">
    <property type="entry name" value="Peptidase_S26"/>
</dbReference>
<dbReference type="GO" id="GO:0004252">
    <property type="term" value="F:serine-type endopeptidase activity"/>
    <property type="evidence" value="ECO:0007669"/>
    <property type="project" value="InterPro"/>
</dbReference>
<protein>
    <recommendedName>
        <fullName evidence="4 7">Signal peptidase I</fullName>
        <ecNumber evidence="4 7">3.4.21.89</ecNumber>
    </recommendedName>
</protein>
<dbReference type="PANTHER" id="PTHR43390:SF1">
    <property type="entry name" value="CHLOROPLAST PROCESSING PEPTIDASE"/>
    <property type="match status" value="1"/>
</dbReference>
<dbReference type="InterPro" id="IPR019757">
    <property type="entry name" value="Pept_S26A_signal_pept_1_Lys-AS"/>
</dbReference>
<dbReference type="PROSITE" id="PS00761">
    <property type="entry name" value="SPASE_I_3"/>
    <property type="match status" value="1"/>
</dbReference>
<dbReference type="GO" id="GO:0006465">
    <property type="term" value="P:signal peptide processing"/>
    <property type="evidence" value="ECO:0007669"/>
    <property type="project" value="InterPro"/>
</dbReference>
<sequence length="190" mass="21299">MRAPSKYTRDYYVRSRIRKTVFWIAAVAAAIALAYAYSFYFGQNIVVQESSMDPTLSAGDTLLIDRAAYKLGSPKRGDIIVFRTSDDPKSSLHIKRVVGLPGETVQIQNGQILINGETYVEKRDFPAITNPGIAEEPVELGRGEYFVLGDNRNNSEDSRYADIGPIEKKRIVGKLWMVTAPFEKMGLLHH</sequence>
<dbReference type="Pfam" id="PF10502">
    <property type="entry name" value="Peptidase_S26"/>
    <property type="match status" value="1"/>
</dbReference>
<comment type="similarity">
    <text evidence="3 7">Belongs to the peptidase S26 family.</text>
</comment>
<keyword evidence="5 7" id="KW-0378">Hydrolase</keyword>
<dbReference type="EMBL" id="DVOO01000009">
    <property type="protein sequence ID" value="HIV24720.1"/>
    <property type="molecule type" value="Genomic_DNA"/>
</dbReference>
<dbReference type="SUPFAM" id="SSF51306">
    <property type="entry name" value="LexA/Signal peptidase"/>
    <property type="match status" value="1"/>
</dbReference>
<accession>A0A9D1P1F4</accession>
<evidence type="ECO:0000256" key="3">
    <source>
        <dbReference type="ARBA" id="ARBA00009370"/>
    </source>
</evidence>
<dbReference type="PROSITE" id="PS00760">
    <property type="entry name" value="SPASE_I_2"/>
    <property type="match status" value="1"/>
</dbReference>
<dbReference type="Proteomes" id="UP000824169">
    <property type="component" value="Unassembled WGS sequence"/>
</dbReference>
<dbReference type="InterPro" id="IPR036286">
    <property type="entry name" value="LexA/Signal_pep-like_sf"/>
</dbReference>
<dbReference type="PANTHER" id="PTHR43390">
    <property type="entry name" value="SIGNAL PEPTIDASE I"/>
    <property type="match status" value="1"/>
</dbReference>
<evidence type="ECO:0000313" key="10">
    <source>
        <dbReference type="Proteomes" id="UP000824169"/>
    </source>
</evidence>
<gene>
    <name evidence="9" type="primary">lepB</name>
    <name evidence="9" type="ORF">IAB71_02870</name>
</gene>
<evidence type="ECO:0000256" key="2">
    <source>
        <dbReference type="ARBA" id="ARBA00004401"/>
    </source>
</evidence>
<evidence type="ECO:0000259" key="8">
    <source>
        <dbReference type="Pfam" id="PF10502"/>
    </source>
</evidence>
<name>A0A9D1P1F4_9FIRM</name>
<comment type="caution">
    <text evidence="9">The sequence shown here is derived from an EMBL/GenBank/DDBJ whole genome shotgun (WGS) entry which is preliminary data.</text>
</comment>
<evidence type="ECO:0000256" key="6">
    <source>
        <dbReference type="PIRSR" id="PIRSR600223-1"/>
    </source>
</evidence>
<reference evidence="9" key="2">
    <citation type="journal article" date="2021" name="PeerJ">
        <title>Extensive microbial diversity within the chicken gut microbiome revealed by metagenomics and culture.</title>
        <authorList>
            <person name="Gilroy R."/>
            <person name="Ravi A."/>
            <person name="Getino M."/>
            <person name="Pursley I."/>
            <person name="Horton D.L."/>
            <person name="Alikhan N.F."/>
            <person name="Baker D."/>
            <person name="Gharbi K."/>
            <person name="Hall N."/>
            <person name="Watson M."/>
            <person name="Adriaenssens E.M."/>
            <person name="Foster-Nyarko E."/>
            <person name="Jarju S."/>
            <person name="Secka A."/>
            <person name="Antonio M."/>
            <person name="Oren A."/>
            <person name="Chaudhuri R.R."/>
            <person name="La Ragione R."/>
            <person name="Hildebrand F."/>
            <person name="Pallen M.J."/>
        </authorList>
    </citation>
    <scope>NUCLEOTIDE SEQUENCE</scope>
    <source>
        <strain evidence="9">CHK188-20938</strain>
    </source>
</reference>
<feature type="transmembrane region" description="Helical" evidence="7">
    <location>
        <begin position="21"/>
        <end position="42"/>
    </location>
</feature>
<feature type="active site" evidence="6">
    <location>
        <position position="51"/>
    </location>
</feature>
<evidence type="ECO:0000313" key="9">
    <source>
        <dbReference type="EMBL" id="HIV24720.1"/>
    </source>
</evidence>
<keyword evidence="7" id="KW-0645">Protease</keyword>
<dbReference type="Gene3D" id="2.10.109.10">
    <property type="entry name" value="Umud Fragment, subunit A"/>
    <property type="match status" value="1"/>
</dbReference>